<evidence type="ECO:0000313" key="4">
    <source>
        <dbReference type="Proteomes" id="UP000225706"/>
    </source>
</evidence>
<protein>
    <submittedName>
        <fullName evidence="3">Carbohydrate sulfotransferase 5</fullName>
    </submittedName>
</protein>
<dbReference type="AlphaFoldDB" id="A0A2B4RRB7"/>
<reference evidence="4" key="1">
    <citation type="journal article" date="2017" name="bioRxiv">
        <title>Comparative analysis of the genomes of Stylophora pistillata and Acropora digitifera provides evidence for extensive differences between species of corals.</title>
        <authorList>
            <person name="Voolstra C.R."/>
            <person name="Li Y."/>
            <person name="Liew Y.J."/>
            <person name="Baumgarten S."/>
            <person name="Zoccola D."/>
            <person name="Flot J.-F."/>
            <person name="Tambutte S."/>
            <person name="Allemand D."/>
            <person name="Aranda M."/>
        </authorList>
    </citation>
    <scope>NUCLEOTIDE SEQUENCE [LARGE SCALE GENOMIC DNA]</scope>
</reference>
<evidence type="ECO:0000259" key="2">
    <source>
        <dbReference type="Pfam" id="PF00685"/>
    </source>
</evidence>
<evidence type="ECO:0000256" key="1">
    <source>
        <dbReference type="SAM" id="MobiDB-lite"/>
    </source>
</evidence>
<dbReference type="EMBL" id="LSMT01000365">
    <property type="protein sequence ID" value="PFX19333.1"/>
    <property type="molecule type" value="Genomic_DNA"/>
</dbReference>
<dbReference type="GO" id="GO:0006044">
    <property type="term" value="P:N-acetylglucosamine metabolic process"/>
    <property type="evidence" value="ECO:0007669"/>
    <property type="project" value="TreeGrafter"/>
</dbReference>
<dbReference type="InterPro" id="IPR027417">
    <property type="entry name" value="P-loop_NTPase"/>
</dbReference>
<dbReference type="PANTHER" id="PTHR10704">
    <property type="entry name" value="CARBOHYDRATE SULFOTRANSFERASE"/>
    <property type="match status" value="1"/>
</dbReference>
<accession>A0A2B4RRB7</accession>
<dbReference type="Gene3D" id="3.40.50.300">
    <property type="entry name" value="P-loop containing nucleotide triphosphate hydrolases"/>
    <property type="match status" value="2"/>
</dbReference>
<dbReference type="PANTHER" id="PTHR10704:SF44">
    <property type="entry name" value="LD35051P-RELATED"/>
    <property type="match status" value="1"/>
</dbReference>
<gene>
    <name evidence="3" type="primary">Chst5</name>
    <name evidence="3" type="ORF">AWC38_SpisGene16246</name>
</gene>
<dbReference type="OrthoDB" id="6138663at2759"/>
<keyword evidence="3" id="KW-0808">Transferase</keyword>
<sequence>MFITTSNLTTNEAPLETQNRTNSVNDSTERTLKHKVKNRQIVLVVAHGRSGSTFLADIFDKHPRVFYVFEPLHGIGKIQVGDYDTFAMNFLQHIFQCNFSMGNTSKEMGRFFRFYSRALSSPPFCKYNQGDPKWRRKYCSPVTQKKLEHSCKVLHNTVVYKLLLDRVPGQSVERLFHVCEMADVECKIIYLVRDLRPLVMSSRKVAFFREVDRKTRPSLRQFVYSCCEMIERNLDIVKNFPPSLRSRLRLVRFEDLAAEPLQVFDSLYRFAGLEMLENIKQWIVKITQPSFDHLKNEEKRSVSMAHVESTDKPQARKQRIVVIVAHGRSGSTFLASIFDQHPRVFYVFEPLHGTRKTQLKDYDKIATNLLYHIFKCDFSVGNSIRDIGTFFRFYSRALSSPPFCTFSRGDPRWQRKGCLTVTQENLELSCKVQHDTIVYKLLLERIPGQSIGKLFETCELAGVECKIIYLIRDIRPVVMSSQKVSFFKEKDRKEKSSMRQFVHSLCQMTETNLHLVRNLPLSLRSRVRLVRYEDLAVSPLDVLQSLYEYAGLEMLESIKKWIVNITHPSTKELRAEKRNPMSFIRNSLEILDKWRRLTDSCYVNVIERYCRDVMTSMGYIATEGSVEVLRNLTIPLFIENYPAKYWIEE</sequence>
<dbReference type="SUPFAM" id="SSF52540">
    <property type="entry name" value="P-loop containing nucleoside triphosphate hydrolases"/>
    <property type="match status" value="2"/>
</dbReference>
<proteinExistence type="predicted"/>
<dbReference type="GO" id="GO:0001517">
    <property type="term" value="F:N-acetylglucosamine 6-O-sulfotransferase activity"/>
    <property type="evidence" value="ECO:0007669"/>
    <property type="project" value="TreeGrafter"/>
</dbReference>
<dbReference type="Proteomes" id="UP000225706">
    <property type="component" value="Unassembled WGS sequence"/>
</dbReference>
<keyword evidence="4" id="KW-1185">Reference proteome</keyword>
<feature type="region of interest" description="Disordered" evidence="1">
    <location>
        <begin position="1"/>
        <end position="26"/>
    </location>
</feature>
<organism evidence="3 4">
    <name type="scientific">Stylophora pistillata</name>
    <name type="common">Smooth cauliflower coral</name>
    <dbReference type="NCBI Taxonomy" id="50429"/>
    <lineage>
        <taxon>Eukaryota</taxon>
        <taxon>Metazoa</taxon>
        <taxon>Cnidaria</taxon>
        <taxon>Anthozoa</taxon>
        <taxon>Hexacorallia</taxon>
        <taxon>Scleractinia</taxon>
        <taxon>Astrocoeniina</taxon>
        <taxon>Pocilloporidae</taxon>
        <taxon>Stylophora</taxon>
    </lineage>
</organism>
<name>A0A2B4RRB7_STYPI</name>
<dbReference type="Pfam" id="PF00685">
    <property type="entry name" value="Sulfotransfer_1"/>
    <property type="match status" value="1"/>
</dbReference>
<dbReference type="InterPro" id="IPR000863">
    <property type="entry name" value="Sulfotransferase_dom"/>
</dbReference>
<dbReference type="Pfam" id="PF13469">
    <property type="entry name" value="Sulfotransfer_3"/>
    <property type="match status" value="1"/>
</dbReference>
<comment type="caution">
    <text evidence="3">The sequence shown here is derived from an EMBL/GenBank/DDBJ whole genome shotgun (WGS) entry which is preliminary data.</text>
</comment>
<evidence type="ECO:0000313" key="3">
    <source>
        <dbReference type="EMBL" id="PFX19333.1"/>
    </source>
</evidence>
<feature type="domain" description="Sulfotransferase" evidence="2">
    <location>
        <begin position="321"/>
        <end position="586"/>
    </location>
</feature>
<dbReference type="GO" id="GO:0006790">
    <property type="term" value="P:sulfur compound metabolic process"/>
    <property type="evidence" value="ECO:0007669"/>
    <property type="project" value="TreeGrafter"/>
</dbReference>
<dbReference type="InterPro" id="IPR051135">
    <property type="entry name" value="Gal/GlcNAc/GalNAc_ST"/>
</dbReference>